<name>A0AA51RAL7_9BACT</name>
<evidence type="ECO:0000313" key="3">
    <source>
        <dbReference type="Proteomes" id="UP001244443"/>
    </source>
</evidence>
<evidence type="ECO:0000259" key="1">
    <source>
        <dbReference type="Pfam" id="PF01833"/>
    </source>
</evidence>
<dbReference type="AlphaFoldDB" id="A0AA51RAL7"/>
<feature type="domain" description="IPT/TIG" evidence="1">
    <location>
        <begin position="108"/>
        <end position="178"/>
    </location>
</feature>
<dbReference type="EMBL" id="CP129970">
    <property type="protein sequence ID" value="WMN06923.1"/>
    <property type="molecule type" value="Genomic_DNA"/>
</dbReference>
<proteinExistence type="predicted"/>
<keyword evidence="3" id="KW-1185">Reference proteome</keyword>
<dbReference type="RefSeq" id="WP_308356914.1">
    <property type="nucleotide sequence ID" value="NZ_CP129970.2"/>
</dbReference>
<protein>
    <recommendedName>
        <fullName evidence="1">IPT/TIG domain-containing protein</fullName>
    </recommendedName>
</protein>
<dbReference type="Gene3D" id="2.60.40.10">
    <property type="entry name" value="Immunoglobulins"/>
    <property type="match status" value="2"/>
</dbReference>
<reference evidence="2" key="1">
    <citation type="submission" date="2023-08" db="EMBL/GenBank/DDBJ databases">
        <title>Comparative genomics and taxonomic characterization of three novel marine species of genus Marivirga.</title>
        <authorList>
            <person name="Muhammad N."/>
            <person name="Kim S.-G."/>
        </authorList>
    </citation>
    <scope>NUCLEOTIDE SEQUENCE [LARGE SCALE GENOMIC DNA]</scope>
    <source>
        <strain evidence="2">ABR2-2</strain>
    </source>
</reference>
<dbReference type="SUPFAM" id="SSF81296">
    <property type="entry name" value="E set domains"/>
    <property type="match status" value="1"/>
</dbReference>
<dbReference type="Proteomes" id="UP001244443">
    <property type="component" value="Chromosome"/>
</dbReference>
<dbReference type="InterPro" id="IPR002909">
    <property type="entry name" value="IPT_dom"/>
</dbReference>
<dbReference type="Gene3D" id="2.60.120.430">
    <property type="entry name" value="Galactose-binding lectin"/>
    <property type="match status" value="1"/>
</dbReference>
<dbReference type="InterPro" id="IPR013783">
    <property type="entry name" value="Ig-like_fold"/>
</dbReference>
<dbReference type="Pfam" id="PF01833">
    <property type="entry name" value="TIG"/>
    <property type="match status" value="1"/>
</dbReference>
<accession>A0AA51RAL7</accession>
<evidence type="ECO:0000313" key="2">
    <source>
        <dbReference type="EMBL" id="WMN06923.1"/>
    </source>
</evidence>
<gene>
    <name evidence="2" type="ORF">QYS48_34280</name>
</gene>
<sequence>MVFISCQDDEDTDIIVDAIVSAPGDLLNASYPNTQVRVEGQGLSGLERIILDENIEVGFNPAYISDQAFIFTVPFDRSTGSRFGVQPLTFQTSRGSTTIDFEILQPVPVISSVSSETPLVGDLVTVEGEWFLDVSSVTFGGEAIEYTVNSEESLTIVIPESATGGADLEITTPGGTVSRYLEVSLGFTIVNISDFDGGGVRQDWFSFGDVGSFDPNVAGGPTGNFAQLAWEGSTENGFNGSSAGAGENFLDQSSTNPTEAFIEIDMSVNVEGAHVAIQLNAIDGANFAYNLIIENTEWNTYSFPLSEFRNNFGFGEVVEGSPNPSNVNQINVSIVQNDTPNPTIISFDNLKIKYRN</sequence>
<organism evidence="2 3">
    <name type="scientific">Marivirga arenosa</name>
    <dbReference type="NCBI Taxonomy" id="3059076"/>
    <lineage>
        <taxon>Bacteria</taxon>
        <taxon>Pseudomonadati</taxon>
        <taxon>Bacteroidota</taxon>
        <taxon>Cytophagia</taxon>
        <taxon>Cytophagales</taxon>
        <taxon>Marivirgaceae</taxon>
        <taxon>Marivirga</taxon>
    </lineage>
</organism>
<dbReference type="InterPro" id="IPR014756">
    <property type="entry name" value="Ig_E-set"/>
</dbReference>